<sequence>MTASALYVFCYPKALGQYRPTLKSNNSKPSVSGVYDSPVFIPGGRQQPPFPITLAAPSGLAHTLQALVQPVIDQLGESAPSAVLAALQSSDGFQSACDLMDAQHSFYYAMITAKSVLVHYSREAADLILKQTSLSNPYMQVHSSFKGAICAMITKGSPPSYDLIGKSFDDLDHHIMALEQAAEPGPNLIAPPTAPSTPQRTSSRTITSPASAYRALKSAALLSPGRAFADANSRGSSAGDGDDNRYWSNLELSSQELANADLSNFDTPSGSRRTAILRSPSASLLVATASSPSSSRKATASPFTPRHSEQLELELSRYGFLVRRYFALFEWPPKQCLTTLHVFDAASRSEETFLTLLSTAYPIVSVNEAKFLYILLASQKELE</sequence>
<reference evidence="2 3" key="1">
    <citation type="submission" date="2024-02" db="EMBL/GenBank/DDBJ databases">
        <title>A draft genome for the cacao thread blight pathogen Marasmius crinis-equi.</title>
        <authorList>
            <person name="Cohen S.P."/>
            <person name="Baruah I.K."/>
            <person name="Amoako-Attah I."/>
            <person name="Bukari Y."/>
            <person name="Meinhardt L.W."/>
            <person name="Bailey B.A."/>
        </authorList>
    </citation>
    <scope>NUCLEOTIDE SEQUENCE [LARGE SCALE GENOMIC DNA]</scope>
    <source>
        <strain evidence="2 3">GH-76</strain>
    </source>
</reference>
<name>A0ABR3F3Q5_9AGAR</name>
<evidence type="ECO:0000313" key="2">
    <source>
        <dbReference type="EMBL" id="KAL0569693.1"/>
    </source>
</evidence>
<proteinExistence type="predicted"/>
<comment type="caution">
    <text evidence="2">The sequence shown here is derived from an EMBL/GenBank/DDBJ whole genome shotgun (WGS) entry which is preliminary data.</text>
</comment>
<dbReference type="EMBL" id="JBAHYK010001068">
    <property type="protein sequence ID" value="KAL0569693.1"/>
    <property type="molecule type" value="Genomic_DNA"/>
</dbReference>
<protein>
    <submittedName>
        <fullName evidence="2">Uncharacterized protein</fullName>
    </submittedName>
</protein>
<keyword evidence="3" id="KW-1185">Reference proteome</keyword>
<evidence type="ECO:0000313" key="3">
    <source>
        <dbReference type="Proteomes" id="UP001465976"/>
    </source>
</evidence>
<evidence type="ECO:0000256" key="1">
    <source>
        <dbReference type="SAM" id="MobiDB-lite"/>
    </source>
</evidence>
<organism evidence="2 3">
    <name type="scientific">Marasmius crinis-equi</name>
    <dbReference type="NCBI Taxonomy" id="585013"/>
    <lineage>
        <taxon>Eukaryota</taxon>
        <taxon>Fungi</taxon>
        <taxon>Dikarya</taxon>
        <taxon>Basidiomycota</taxon>
        <taxon>Agaricomycotina</taxon>
        <taxon>Agaricomycetes</taxon>
        <taxon>Agaricomycetidae</taxon>
        <taxon>Agaricales</taxon>
        <taxon>Marasmiineae</taxon>
        <taxon>Marasmiaceae</taxon>
        <taxon>Marasmius</taxon>
    </lineage>
</organism>
<gene>
    <name evidence="2" type="ORF">V5O48_012266</name>
</gene>
<dbReference type="Proteomes" id="UP001465976">
    <property type="component" value="Unassembled WGS sequence"/>
</dbReference>
<accession>A0ABR3F3Q5</accession>
<feature type="compositionally biased region" description="Polar residues" evidence="1">
    <location>
        <begin position="196"/>
        <end position="207"/>
    </location>
</feature>
<feature type="region of interest" description="Disordered" evidence="1">
    <location>
        <begin position="183"/>
        <end position="207"/>
    </location>
</feature>